<dbReference type="InterPro" id="IPR027268">
    <property type="entry name" value="Peptidase_M4/M1_CTD_sf"/>
</dbReference>
<keyword evidence="9" id="KW-0378">Hydrolase</keyword>
<protein>
    <recommendedName>
        <fullName evidence="5">Aminopeptidase N</fullName>
        <ecNumber evidence="4">3.4.11.2</ecNumber>
    </recommendedName>
</protein>
<dbReference type="GO" id="GO:0016285">
    <property type="term" value="F:alanyl aminopeptidase activity"/>
    <property type="evidence" value="ECO:0007669"/>
    <property type="project" value="UniProtKB-EC"/>
</dbReference>
<evidence type="ECO:0000256" key="2">
    <source>
        <dbReference type="ARBA" id="ARBA00001947"/>
    </source>
</evidence>
<evidence type="ECO:0000256" key="11">
    <source>
        <dbReference type="ARBA" id="ARBA00023049"/>
    </source>
</evidence>
<dbReference type="Gene3D" id="2.60.40.1730">
    <property type="entry name" value="tricorn interacting facor f3 domain"/>
    <property type="match status" value="1"/>
</dbReference>
<dbReference type="SUPFAM" id="SSF55486">
    <property type="entry name" value="Metalloproteases ('zincins'), catalytic domain"/>
    <property type="match status" value="1"/>
</dbReference>
<organism evidence="15 16">
    <name type="scientific">Chitinophaga jiangningensis</name>
    <dbReference type="NCBI Taxonomy" id="1419482"/>
    <lineage>
        <taxon>Bacteria</taxon>
        <taxon>Pseudomonadati</taxon>
        <taxon>Bacteroidota</taxon>
        <taxon>Chitinophagia</taxon>
        <taxon>Chitinophagales</taxon>
        <taxon>Chitinophagaceae</taxon>
        <taxon>Chitinophaga</taxon>
    </lineage>
</organism>
<feature type="domain" description="Peptidase M1 membrane alanine aminopeptidase" evidence="13">
    <location>
        <begin position="253"/>
        <end position="456"/>
    </location>
</feature>
<dbReference type="SUPFAM" id="SSF63737">
    <property type="entry name" value="Leukotriene A4 hydrolase N-terminal domain"/>
    <property type="match status" value="1"/>
</dbReference>
<dbReference type="PANTHER" id="PTHR11533">
    <property type="entry name" value="PROTEASE M1 ZINC METALLOPROTEASE"/>
    <property type="match status" value="1"/>
</dbReference>
<keyword evidence="10" id="KW-0862">Zinc</keyword>
<comment type="catalytic activity">
    <reaction evidence="1">
        <text>Release of an N-terminal amino acid, Xaa-|-Yaa- from a peptide, amide or arylamide. Xaa is preferably Ala, but may be most amino acids including Pro (slow action). When a terminal hydrophobic residue is followed by a prolyl residue, the two may be released as an intact Xaa-Pro dipeptide.</text>
        <dbReference type="EC" id="3.4.11.2"/>
    </reaction>
</comment>
<evidence type="ECO:0000256" key="3">
    <source>
        <dbReference type="ARBA" id="ARBA00010136"/>
    </source>
</evidence>
<dbReference type="GO" id="GO:0008270">
    <property type="term" value="F:zinc ion binding"/>
    <property type="evidence" value="ECO:0007669"/>
    <property type="project" value="InterPro"/>
</dbReference>
<evidence type="ECO:0000256" key="10">
    <source>
        <dbReference type="ARBA" id="ARBA00022833"/>
    </source>
</evidence>
<dbReference type="InterPro" id="IPR050344">
    <property type="entry name" value="Peptidase_M1_aminopeptidases"/>
</dbReference>
<feature type="signal peptide" evidence="12">
    <location>
        <begin position="1"/>
        <end position="20"/>
    </location>
</feature>
<keyword evidence="12" id="KW-0732">Signal</keyword>
<dbReference type="Proteomes" id="UP000184420">
    <property type="component" value="Unassembled WGS sequence"/>
</dbReference>
<proteinExistence type="inferred from homology"/>
<sequence length="852" mass="96619">MMKNLVTSLLLLAAAPLAYAQQQSAAVPITAGVSRQLADQRFKNISNIHYALSFTFPASKTAVIPAKEKITFSLKNAGQTLQLDFKQPTQSITALVVNGKSITPAVQEEHVVIEPSLLKQGKNEIELTFLAGDGSLNRNNEFLYALFVPDRARFVFPCFDQPDLKATYDLTVAAPSAWTVLANGTTKDSVVNTDGTTTWHFATTEKLPTYLFSFVAGMFKSAVQDIKGQPVTLLYREKDPGSNIDSIFRLHRESVSFLEKWTGIPYPFQKMGYAAIPDFQFGGMEHPGVVHYKASSFFLQSPTKDQLLSRTQLISHETAHMWFGDLVTMKWFNDVWMKEVFANFMADKVAEDILGSEQFNLRFLQDHYPRAYNVDRTKGANPIRQQLDNLKDAGTMYGDIIYHKAPVMMRQIELLMGKDNFRKGVREYLKKYAYSNASWDDLIAILARYTKKDLYKWNAVWVNQPHRPVFDYQISYSGNRIKDLELTQHPEFGGTDVWPQLFDIAFVYPDAVKTIQVDMNAARLKVKGAAGLPKPQYILFNASGLGYGLFPSDTAINPHLFTTGTSLNRASAYLTAYENMLAGRYYKPQQPLQLFATGLAIEKEETSIKQLTNYISALYWEFTTPADRNALAAALENQLWAALEQQPSGNNRKLIFKAYQDIYTSVEAGERMYKIWASQQAPEGVKLAEEDYISLALTISLKNDTAISVIPQQISRLKDEDKKDRLRFLIPALSAGEADRDQFFASLREREGRSKEAWVVSALYYLHHPLRQQTSRKYLPESLQLLEDIQRTGDIFFPANWLNAIFGNYQDAEAWNMVQVFLDSHPDYNPKLKAKILQSTDNLARARQLLKL</sequence>
<keyword evidence="11" id="KW-0482">Metalloprotease</keyword>
<evidence type="ECO:0000256" key="9">
    <source>
        <dbReference type="ARBA" id="ARBA00022801"/>
    </source>
</evidence>
<evidence type="ECO:0000256" key="1">
    <source>
        <dbReference type="ARBA" id="ARBA00000098"/>
    </source>
</evidence>
<evidence type="ECO:0000256" key="7">
    <source>
        <dbReference type="ARBA" id="ARBA00022670"/>
    </source>
</evidence>
<dbReference type="GO" id="GO:0043171">
    <property type="term" value="P:peptide catabolic process"/>
    <property type="evidence" value="ECO:0007669"/>
    <property type="project" value="TreeGrafter"/>
</dbReference>
<dbReference type="GO" id="GO:0005737">
    <property type="term" value="C:cytoplasm"/>
    <property type="evidence" value="ECO:0007669"/>
    <property type="project" value="TreeGrafter"/>
</dbReference>
<evidence type="ECO:0000256" key="8">
    <source>
        <dbReference type="ARBA" id="ARBA00022723"/>
    </source>
</evidence>
<dbReference type="Gene3D" id="1.10.390.10">
    <property type="entry name" value="Neutral Protease Domain 2"/>
    <property type="match status" value="1"/>
</dbReference>
<dbReference type="GO" id="GO:0016020">
    <property type="term" value="C:membrane"/>
    <property type="evidence" value="ECO:0007669"/>
    <property type="project" value="TreeGrafter"/>
</dbReference>
<evidence type="ECO:0000256" key="6">
    <source>
        <dbReference type="ARBA" id="ARBA00022438"/>
    </source>
</evidence>
<dbReference type="AlphaFoldDB" id="A0A1M6Y490"/>
<comment type="similarity">
    <text evidence="3">Belongs to the peptidase M1 family.</text>
</comment>
<feature type="chain" id="PRO_5013178335" description="Aminopeptidase N" evidence="12">
    <location>
        <begin position="21"/>
        <end position="852"/>
    </location>
</feature>
<dbReference type="GO" id="GO:0005615">
    <property type="term" value="C:extracellular space"/>
    <property type="evidence" value="ECO:0007669"/>
    <property type="project" value="TreeGrafter"/>
</dbReference>
<evidence type="ECO:0000259" key="13">
    <source>
        <dbReference type="Pfam" id="PF01433"/>
    </source>
</evidence>
<dbReference type="EC" id="3.4.11.2" evidence="4"/>
<dbReference type="CDD" id="cd09602">
    <property type="entry name" value="M1_APN"/>
    <property type="match status" value="1"/>
</dbReference>
<dbReference type="Pfam" id="PF01433">
    <property type="entry name" value="Peptidase_M1"/>
    <property type="match status" value="1"/>
</dbReference>
<evidence type="ECO:0000256" key="12">
    <source>
        <dbReference type="SAM" id="SignalP"/>
    </source>
</evidence>
<keyword evidence="6 15" id="KW-0031">Aminopeptidase</keyword>
<evidence type="ECO:0000256" key="5">
    <source>
        <dbReference type="ARBA" id="ARBA00015611"/>
    </source>
</evidence>
<feature type="domain" description="Aminopeptidase N-like N-terminal" evidence="14">
    <location>
        <begin position="142"/>
        <end position="211"/>
    </location>
</feature>
<keyword evidence="16" id="KW-1185">Reference proteome</keyword>
<dbReference type="PANTHER" id="PTHR11533:SF174">
    <property type="entry name" value="PUROMYCIN-SENSITIVE AMINOPEPTIDASE-RELATED"/>
    <property type="match status" value="1"/>
</dbReference>
<dbReference type="GO" id="GO:0006508">
    <property type="term" value="P:proteolysis"/>
    <property type="evidence" value="ECO:0007669"/>
    <property type="project" value="UniProtKB-KW"/>
</dbReference>
<dbReference type="GO" id="GO:0042277">
    <property type="term" value="F:peptide binding"/>
    <property type="evidence" value="ECO:0007669"/>
    <property type="project" value="TreeGrafter"/>
</dbReference>
<dbReference type="InterPro" id="IPR014782">
    <property type="entry name" value="Peptidase_M1_dom"/>
</dbReference>
<evidence type="ECO:0000259" key="14">
    <source>
        <dbReference type="Pfam" id="PF17900"/>
    </source>
</evidence>
<dbReference type="Pfam" id="PF17900">
    <property type="entry name" value="Peptidase_M1_N"/>
    <property type="match status" value="1"/>
</dbReference>
<dbReference type="PRINTS" id="PR00756">
    <property type="entry name" value="ALADIPTASE"/>
</dbReference>
<evidence type="ECO:0000313" key="15">
    <source>
        <dbReference type="EMBL" id="SHL12805.1"/>
    </source>
</evidence>
<dbReference type="RefSeq" id="WP_245805616.1">
    <property type="nucleotide sequence ID" value="NZ_FRBL01000002.1"/>
</dbReference>
<name>A0A1M6Y490_9BACT</name>
<reference evidence="15 16" key="1">
    <citation type="submission" date="2016-11" db="EMBL/GenBank/DDBJ databases">
        <authorList>
            <person name="Jaros S."/>
            <person name="Januszkiewicz K."/>
            <person name="Wedrychowicz H."/>
        </authorList>
    </citation>
    <scope>NUCLEOTIDE SEQUENCE [LARGE SCALE GENOMIC DNA]</scope>
    <source>
        <strain evidence="15 16">DSM 27406</strain>
    </source>
</reference>
<accession>A0A1M6Y490</accession>
<dbReference type="InterPro" id="IPR001930">
    <property type="entry name" value="Peptidase_M1"/>
</dbReference>
<keyword evidence="7" id="KW-0645">Protease</keyword>
<evidence type="ECO:0000256" key="4">
    <source>
        <dbReference type="ARBA" id="ARBA00012564"/>
    </source>
</evidence>
<gene>
    <name evidence="15" type="ORF">SAMN05444266_102135</name>
</gene>
<keyword evidence="8" id="KW-0479">Metal-binding</keyword>
<evidence type="ECO:0000313" key="16">
    <source>
        <dbReference type="Proteomes" id="UP000184420"/>
    </source>
</evidence>
<comment type="cofactor">
    <cofactor evidence="2">
        <name>Zn(2+)</name>
        <dbReference type="ChEBI" id="CHEBI:29105"/>
    </cofactor>
</comment>
<dbReference type="GO" id="GO:0070006">
    <property type="term" value="F:metalloaminopeptidase activity"/>
    <property type="evidence" value="ECO:0007669"/>
    <property type="project" value="TreeGrafter"/>
</dbReference>
<dbReference type="InterPro" id="IPR045357">
    <property type="entry name" value="Aminopeptidase_N-like_N"/>
</dbReference>
<dbReference type="STRING" id="1419482.SAMN05444266_102135"/>
<dbReference type="EMBL" id="FRBL01000002">
    <property type="protein sequence ID" value="SHL12805.1"/>
    <property type="molecule type" value="Genomic_DNA"/>
</dbReference>
<dbReference type="InterPro" id="IPR042097">
    <property type="entry name" value="Aminopeptidase_N-like_N_sf"/>
</dbReference>